<sequence length="193" mass="22094">MYILIHFRPKMSQTRVVIIPGNGNGDVERSNWYGWLRNKLKEKDVECVLKNMPDPVVAREAIWIPFMEKQLSCDSNTVVVGHSSGAQAAMRYTENHHVYGLVLVSACVTDLGDPNEKASGYYNRPWEWEQIRLNTQWIVQFGSTDDPFVPFSEQKQVAEGTSAEFQQYSDKGHFMSMAFPELLEKLMEKLQGS</sequence>
<comment type="caution">
    <text evidence="1">The sequence shown here is derived from an EMBL/GenBank/DDBJ whole genome shotgun (WGS) entry which is preliminary data.</text>
</comment>
<organism evidence="1 2">
    <name type="scientific">Stylophora pistillata</name>
    <name type="common">Smooth cauliflower coral</name>
    <dbReference type="NCBI Taxonomy" id="50429"/>
    <lineage>
        <taxon>Eukaryota</taxon>
        <taxon>Metazoa</taxon>
        <taxon>Cnidaria</taxon>
        <taxon>Anthozoa</taxon>
        <taxon>Hexacorallia</taxon>
        <taxon>Scleractinia</taxon>
        <taxon>Astrocoeniina</taxon>
        <taxon>Pocilloporidae</taxon>
        <taxon>Stylophora</taxon>
    </lineage>
</organism>
<proteinExistence type="predicted"/>
<dbReference type="AlphaFoldDB" id="A0A2B4S249"/>
<dbReference type="GO" id="GO:0016787">
    <property type="term" value="F:hydrolase activity"/>
    <property type="evidence" value="ECO:0007669"/>
    <property type="project" value="UniProtKB-KW"/>
</dbReference>
<accession>A0A2B4S249</accession>
<dbReference type="PANTHER" id="PTHR15394:SF3">
    <property type="entry name" value="SERINE HYDROLASE RBBP9"/>
    <property type="match status" value="1"/>
</dbReference>
<dbReference type="OrthoDB" id="2369073at2759"/>
<name>A0A2B4S249_STYPI</name>
<dbReference type="SUPFAM" id="SSF53474">
    <property type="entry name" value="alpha/beta-Hydrolases"/>
    <property type="match status" value="1"/>
</dbReference>
<keyword evidence="2" id="KW-1185">Reference proteome</keyword>
<evidence type="ECO:0000313" key="2">
    <source>
        <dbReference type="Proteomes" id="UP000225706"/>
    </source>
</evidence>
<dbReference type="EMBL" id="LSMT01000217">
    <property type="protein sequence ID" value="PFX23123.1"/>
    <property type="molecule type" value="Genomic_DNA"/>
</dbReference>
<evidence type="ECO:0000313" key="1">
    <source>
        <dbReference type="EMBL" id="PFX23123.1"/>
    </source>
</evidence>
<dbReference type="Proteomes" id="UP000225706">
    <property type="component" value="Unassembled WGS sequence"/>
</dbReference>
<keyword evidence="1" id="KW-0378">Hydrolase</keyword>
<dbReference type="Gene3D" id="3.40.50.1820">
    <property type="entry name" value="alpha/beta hydrolase"/>
    <property type="match status" value="1"/>
</dbReference>
<dbReference type="PANTHER" id="PTHR15394">
    <property type="entry name" value="SERINE HYDROLASE RBBP9"/>
    <property type="match status" value="1"/>
</dbReference>
<reference evidence="2" key="1">
    <citation type="journal article" date="2017" name="bioRxiv">
        <title>Comparative analysis of the genomes of Stylophora pistillata and Acropora digitifera provides evidence for extensive differences between species of corals.</title>
        <authorList>
            <person name="Voolstra C.R."/>
            <person name="Li Y."/>
            <person name="Liew Y.J."/>
            <person name="Baumgarten S."/>
            <person name="Zoccola D."/>
            <person name="Flot J.-F."/>
            <person name="Tambutte S."/>
            <person name="Allemand D."/>
            <person name="Aranda M."/>
        </authorList>
    </citation>
    <scope>NUCLEOTIDE SEQUENCE [LARGE SCALE GENOMIC DNA]</scope>
</reference>
<protein>
    <submittedName>
        <fullName evidence="1">Putative hydrolase RBBP9</fullName>
    </submittedName>
</protein>
<dbReference type="Pfam" id="PF06821">
    <property type="entry name" value="Ser_hydrolase"/>
    <property type="match status" value="1"/>
</dbReference>
<gene>
    <name evidence="1" type="primary">Rbbp9</name>
    <name evidence="1" type="ORF">AWC38_SpisGene12321</name>
</gene>
<dbReference type="InterPro" id="IPR010662">
    <property type="entry name" value="RBBP9/YdeN"/>
</dbReference>
<dbReference type="STRING" id="50429.A0A2B4S249"/>
<dbReference type="InterPro" id="IPR029058">
    <property type="entry name" value="AB_hydrolase_fold"/>
</dbReference>